<accession>A0AAE0PAY8</accession>
<reference evidence="2" key="2">
    <citation type="submission" date="2023-07" db="EMBL/GenBank/DDBJ databases">
        <authorList>
            <consortium name="Lawrence Berkeley National Laboratory"/>
            <person name="Haridas S."/>
            <person name="Hensen N."/>
            <person name="Bonometti L."/>
            <person name="Westerberg I."/>
            <person name="Brannstrom I.O."/>
            <person name="Guillou S."/>
            <person name="Cros-Aarteil S."/>
            <person name="Calhoun S."/>
            <person name="Kuo A."/>
            <person name="Mondo S."/>
            <person name="Pangilinan J."/>
            <person name="Riley R."/>
            <person name="LaButti K."/>
            <person name="Andreopoulos B."/>
            <person name="Lipzen A."/>
            <person name="Chen C."/>
            <person name="Yanf M."/>
            <person name="Daum C."/>
            <person name="Ng V."/>
            <person name="Clum A."/>
            <person name="Steindorff A."/>
            <person name="Ohm R."/>
            <person name="Martin F."/>
            <person name="Silar P."/>
            <person name="Natvig D."/>
            <person name="Lalanne C."/>
            <person name="Gautier V."/>
            <person name="Ament-velasquez S.L."/>
            <person name="Kruys A."/>
            <person name="Hutchinson M.I."/>
            <person name="Powell A.J."/>
            <person name="Barry K."/>
            <person name="Miller A.N."/>
            <person name="Grigoriev I.V."/>
            <person name="Debuchy R."/>
            <person name="Gladieux P."/>
            <person name="Thoren M.H."/>
            <person name="Johannesson H."/>
        </authorList>
    </citation>
    <scope>NUCLEOTIDE SEQUENCE</scope>
    <source>
        <strain evidence="2">FGSC 1904</strain>
    </source>
</reference>
<keyword evidence="1" id="KW-1133">Transmembrane helix</keyword>
<proteinExistence type="predicted"/>
<evidence type="ECO:0000256" key="1">
    <source>
        <dbReference type="SAM" id="Phobius"/>
    </source>
</evidence>
<reference evidence="2" key="1">
    <citation type="journal article" date="2023" name="Mol. Phylogenet. Evol.">
        <title>Genome-scale phylogeny and comparative genomics of the fungal order Sordariales.</title>
        <authorList>
            <person name="Hensen N."/>
            <person name="Bonometti L."/>
            <person name="Westerberg I."/>
            <person name="Brannstrom I.O."/>
            <person name="Guillou S."/>
            <person name="Cros-Aarteil S."/>
            <person name="Calhoun S."/>
            <person name="Haridas S."/>
            <person name="Kuo A."/>
            <person name="Mondo S."/>
            <person name="Pangilinan J."/>
            <person name="Riley R."/>
            <person name="LaButti K."/>
            <person name="Andreopoulos B."/>
            <person name="Lipzen A."/>
            <person name="Chen C."/>
            <person name="Yan M."/>
            <person name="Daum C."/>
            <person name="Ng V."/>
            <person name="Clum A."/>
            <person name="Steindorff A."/>
            <person name="Ohm R.A."/>
            <person name="Martin F."/>
            <person name="Silar P."/>
            <person name="Natvig D.O."/>
            <person name="Lalanne C."/>
            <person name="Gautier V."/>
            <person name="Ament-Velasquez S.L."/>
            <person name="Kruys A."/>
            <person name="Hutchinson M.I."/>
            <person name="Powell A.J."/>
            <person name="Barry K."/>
            <person name="Miller A.N."/>
            <person name="Grigoriev I.V."/>
            <person name="Debuchy R."/>
            <person name="Gladieux P."/>
            <person name="Hiltunen Thoren M."/>
            <person name="Johannesson H."/>
        </authorList>
    </citation>
    <scope>NUCLEOTIDE SEQUENCE</scope>
    <source>
        <strain evidence="2">FGSC 1904</strain>
    </source>
</reference>
<keyword evidence="1" id="KW-0472">Membrane</keyword>
<feature type="transmembrane region" description="Helical" evidence="1">
    <location>
        <begin position="6"/>
        <end position="29"/>
    </location>
</feature>
<sequence>MLLWFIPHYSVLISLCYFMQAMFMLCYALHLHKPKSFSPILFYPIQDRQSSFYQREAPSPYIACPPGLSLSSSTLHPLTHHQKSPQSP</sequence>
<dbReference type="EMBL" id="JAUTDP010000009">
    <property type="protein sequence ID" value="KAK3396467.1"/>
    <property type="molecule type" value="Genomic_DNA"/>
</dbReference>
<dbReference type="AlphaFoldDB" id="A0AAE0PAY8"/>
<gene>
    <name evidence="2" type="ORF">B0T20DRAFT_417875</name>
</gene>
<dbReference type="Proteomes" id="UP001281003">
    <property type="component" value="Unassembled WGS sequence"/>
</dbReference>
<evidence type="ECO:0000313" key="2">
    <source>
        <dbReference type="EMBL" id="KAK3396467.1"/>
    </source>
</evidence>
<comment type="caution">
    <text evidence="2">The sequence shown here is derived from an EMBL/GenBank/DDBJ whole genome shotgun (WGS) entry which is preliminary data.</text>
</comment>
<keyword evidence="3" id="KW-1185">Reference proteome</keyword>
<protein>
    <submittedName>
        <fullName evidence="2">Uncharacterized protein</fullName>
    </submittedName>
</protein>
<name>A0AAE0PAY8_SORBR</name>
<organism evidence="2 3">
    <name type="scientific">Sordaria brevicollis</name>
    <dbReference type="NCBI Taxonomy" id="83679"/>
    <lineage>
        <taxon>Eukaryota</taxon>
        <taxon>Fungi</taxon>
        <taxon>Dikarya</taxon>
        <taxon>Ascomycota</taxon>
        <taxon>Pezizomycotina</taxon>
        <taxon>Sordariomycetes</taxon>
        <taxon>Sordariomycetidae</taxon>
        <taxon>Sordariales</taxon>
        <taxon>Sordariaceae</taxon>
        <taxon>Sordaria</taxon>
    </lineage>
</organism>
<keyword evidence="1" id="KW-0812">Transmembrane</keyword>
<evidence type="ECO:0000313" key="3">
    <source>
        <dbReference type="Proteomes" id="UP001281003"/>
    </source>
</evidence>